<reference evidence="6" key="1">
    <citation type="submission" date="2020-02" db="EMBL/GenBank/DDBJ databases">
        <authorList>
            <person name="Palmer J.M."/>
        </authorList>
    </citation>
    <scope>NUCLEOTIDE SEQUENCE</scope>
    <source>
        <strain evidence="6">EPUS1.4</strain>
        <tissue evidence="6">Thallus</tissue>
    </source>
</reference>
<dbReference type="PANTHER" id="PTHR10540">
    <property type="entry name" value="EUKARYOTIC TRANSLATION INITIATION FACTOR 3 SUBUNIT F-RELATED"/>
    <property type="match status" value="1"/>
</dbReference>
<evidence type="ECO:0000256" key="4">
    <source>
        <dbReference type="SAM" id="MobiDB-lite"/>
    </source>
</evidence>
<accession>A0A8H7AGG3</accession>
<evidence type="ECO:0000313" key="6">
    <source>
        <dbReference type="EMBL" id="KAF7506656.1"/>
    </source>
</evidence>
<feature type="compositionally biased region" description="Low complexity" evidence="4">
    <location>
        <begin position="345"/>
        <end position="355"/>
    </location>
</feature>
<organism evidence="6 7">
    <name type="scientific">Endocarpon pusillum</name>
    <dbReference type="NCBI Taxonomy" id="364733"/>
    <lineage>
        <taxon>Eukaryota</taxon>
        <taxon>Fungi</taxon>
        <taxon>Dikarya</taxon>
        <taxon>Ascomycota</taxon>
        <taxon>Pezizomycotina</taxon>
        <taxon>Eurotiomycetes</taxon>
        <taxon>Chaetothyriomycetidae</taxon>
        <taxon>Verrucariales</taxon>
        <taxon>Verrucariaceae</taxon>
        <taxon>Endocarpon</taxon>
    </lineage>
</organism>
<evidence type="ECO:0000313" key="7">
    <source>
        <dbReference type="Proteomes" id="UP000606974"/>
    </source>
</evidence>
<dbReference type="Pfam" id="PF01398">
    <property type="entry name" value="JAB"/>
    <property type="match status" value="1"/>
</dbReference>
<dbReference type="AlphaFoldDB" id="A0A8H7AGG3"/>
<dbReference type="Proteomes" id="UP000606974">
    <property type="component" value="Unassembled WGS sequence"/>
</dbReference>
<dbReference type="SMART" id="SM00232">
    <property type="entry name" value="JAB_MPN"/>
    <property type="match status" value="1"/>
</dbReference>
<feature type="region of interest" description="Disordered" evidence="4">
    <location>
        <begin position="308"/>
        <end position="382"/>
    </location>
</feature>
<feature type="compositionally biased region" description="Basic and acidic residues" evidence="4">
    <location>
        <begin position="308"/>
        <end position="344"/>
    </location>
</feature>
<dbReference type="GO" id="GO:0008541">
    <property type="term" value="C:proteasome regulatory particle, lid subcomplex"/>
    <property type="evidence" value="ECO:0007669"/>
    <property type="project" value="UniProtKB-ARBA"/>
</dbReference>
<comment type="caution">
    <text evidence="6">The sequence shown here is derived from an EMBL/GenBank/DDBJ whole genome shotgun (WGS) entry which is preliminary data.</text>
</comment>
<feature type="region of interest" description="Disordered" evidence="4">
    <location>
        <begin position="249"/>
        <end position="269"/>
    </location>
</feature>
<keyword evidence="7" id="KW-1185">Reference proteome</keyword>
<protein>
    <submittedName>
        <fullName evidence="6">Proteasome regulatory particle subunit</fullName>
    </submittedName>
</protein>
<dbReference type="FunFam" id="3.40.140.10:FF:000004">
    <property type="entry name" value="26S proteasome regulatory subunit rpn-8"/>
    <property type="match status" value="1"/>
</dbReference>
<dbReference type="EMBL" id="JAACFV010000082">
    <property type="protein sequence ID" value="KAF7506656.1"/>
    <property type="molecule type" value="Genomic_DNA"/>
</dbReference>
<dbReference type="CDD" id="cd08062">
    <property type="entry name" value="MPN_RPN7_8"/>
    <property type="match status" value="1"/>
</dbReference>
<dbReference type="PANTHER" id="PTHR10540:SF7">
    <property type="entry name" value="26S PROTEASOME NON-ATPASE REGULATORY SUBUNIT 7"/>
    <property type="match status" value="1"/>
</dbReference>
<dbReference type="PROSITE" id="PS50249">
    <property type="entry name" value="MPN"/>
    <property type="match status" value="1"/>
</dbReference>
<comment type="function">
    <text evidence="1">Acts as a regulatory subunit of the 26S proteasome which is involved in the ATP-dependent degradation of ubiquitinated proteins.</text>
</comment>
<proteinExistence type="inferred from homology"/>
<gene>
    <name evidence="6" type="primary">RPN8</name>
    <name evidence="6" type="ORF">GJ744_011485</name>
</gene>
<evidence type="ECO:0000256" key="3">
    <source>
        <dbReference type="ARBA" id="ARBA00022942"/>
    </source>
</evidence>
<comment type="similarity">
    <text evidence="2">Belongs to the peptidase M67A family.</text>
</comment>
<dbReference type="OrthoDB" id="10256771at2759"/>
<feature type="domain" description="MPN" evidence="5">
    <location>
        <begin position="16"/>
        <end position="150"/>
    </location>
</feature>
<dbReference type="GO" id="GO:0043161">
    <property type="term" value="P:proteasome-mediated ubiquitin-dependent protein catabolic process"/>
    <property type="evidence" value="ECO:0007669"/>
    <property type="project" value="TreeGrafter"/>
</dbReference>
<name>A0A8H7AGG3_9EURO</name>
<dbReference type="Gene3D" id="3.40.140.10">
    <property type="entry name" value="Cytidine Deaminase, domain 2"/>
    <property type="match status" value="1"/>
</dbReference>
<feature type="compositionally biased region" description="Basic and acidic residues" evidence="4">
    <location>
        <begin position="356"/>
        <end position="375"/>
    </location>
</feature>
<keyword evidence="3 6" id="KW-0647">Proteasome</keyword>
<dbReference type="InterPro" id="IPR000555">
    <property type="entry name" value="JAMM/MPN+_dom"/>
</dbReference>
<dbReference type="InterPro" id="IPR024969">
    <property type="entry name" value="EIF3F/CSN6-like_C"/>
</dbReference>
<evidence type="ECO:0000259" key="5">
    <source>
        <dbReference type="PROSITE" id="PS50249"/>
    </source>
</evidence>
<dbReference type="InterPro" id="IPR033858">
    <property type="entry name" value="MPN_RPN7_8"/>
</dbReference>
<dbReference type="InterPro" id="IPR037518">
    <property type="entry name" value="MPN"/>
</dbReference>
<dbReference type="GO" id="GO:0008237">
    <property type="term" value="F:metallopeptidase activity"/>
    <property type="evidence" value="ECO:0007669"/>
    <property type="project" value="InterPro"/>
</dbReference>
<evidence type="ECO:0000256" key="2">
    <source>
        <dbReference type="ARBA" id="ARBA00008568"/>
    </source>
</evidence>
<sequence length="382" mass="42035">MPATTAETLSLVTRQVSVAPLVLLSAADHYGRSAKGTRKRVVGVLLGQNDGKNVRVSNSFAVPFEEDDKDRFVWFLDHNYVESMNDMFKKVNAREKLIGWYHSGPKLRASDLEINELFKRYTPNPLLVIIDVQPTEVGVPTDAYFAVEEIKDDGTTTSKTFVHTPSIIEAEEAEEIGVEHLLRDIRDVAVGTLSTRITAQLQSLQGLHHRLRDISAYLQRVLDGDLPTNHAILGNLQDIFNLLPNLSTPSTASKPINGTDKTSSPSSIENSELARAMSIKTNDQLMTIYLSSLVRAITAFHDLIENKRQNRQAQEDKDAKTKEDEAGGKKEDGKKDAGGDDKKGVNGVVNSGNDNNNKDEKKPDGGDAKEKEKGSGKGKKKS</sequence>
<evidence type="ECO:0000256" key="1">
    <source>
        <dbReference type="ARBA" id="ARBA00002187"/>
    </source>
</evidence>
<dbReference type="Pfam" id="PF13012">
    <property type="entry name" value="MitMem_reg"/>
    <property type="match status" value="1"/>
</dbReference>